<dbReference type="EMBL" id="ADTU01005371">
    <property type="status" value="NOT_ANNOTATED_CDS"/>
    <property type="molecule type" value="Genomic_DNA"/>
</dbReference>
<evidence type="ECO:0000256" key="8">
    <source>
        <dbReference type="ARBA" id="ARBA00023170"/>
    </source>
</evidence>
<dbReference type="PANTHER" id="PTHR21137">
    <property type="entry name" value="ODORANT RECEPTOR"/>
    <property type="match status" value="1"/>
</dbReference>
<dbReference type="GO" id="GO:0005549">
    <property type="term" value="F:odorant binding"/>
    <property type="evidence" value="ECO:0007669"/>
    <property type="project" value="InterPro"/>
</dbReference>
<dbReference type="Pfam" id="PF02949">
    <property type="entry name" value="7tm_6"/>
    <property type="match status" value="1"/>
</dbReference>
<keyword evidence="2" id="KW-1003">Cell membrane</keyword>
<comment type="subcellular location">
    <subcellularLocation>
        <location evidence="1">Cell membrane</location>
        <topology evidence="1">Multi-pass membrane protein</topology>
    </subcellularLocation>
</comment>
<keyword evidence="3" id="KW-0716">Sensory transduction</keyword>
<evidence type="ECO:0000256" key="9">
    <source>
        <dbReference type="ARBA" id="ARBA00023224"/>
    </source>
</evidence>
<evidence type="ECO:0000256" key="10">
    <source>
        <dbReference type="SAM" id="Phobius"/>
    </source>
</evidence>
<dbReference type="EMBL" id="ADTU01005372">
    <property type="status" value="NOT_ANNOTATED_CDS"/>
    <property type="molecule type" value="Genomic_DNA"/>
</dbReference>
<dbReference type="GO" id="GO:0005886">
    <property type="term" value="C:plasma membrane"/>
    <property type="evidence" value="ECO:0007669"/>
    <property type="project" value="UniProtKB-SubCell"/>
</dbReference>
<evidence type="ECO:0000256" key="6">
    <source>
        <dbReference type="ARBA" id="ARBA00022989"/>
    </source>
</evidence>
<evidence type="ECO:0000256" key="5">
    <source>
        <dbReference type="ARBA" id="ARBA00022725"/>
    </source>
</evidence>
<dbReference type="GO" id="GO:0007165">
    <property type="term" value="P:signal transduction"/>
    <property type="evidence" value="ECO:0007669"/>
    <property type="project" value="UniProtKB-KW"/>
</dbReference>
<evidence type="ECO:0000256" key="7">
    <source>
        <dbReference type="ARBA" id="ARBA00023136"/>
    </source>
</evidence>
<evidence type="ECO:0008006" key="13">
    <source>
        <dbReference type="Google" id="ProtNLM"/>
    </source>
</evidence>
<name>A0A158P066_ATTCE</name>
<keyword evidence="5" id="KW-0552">Olfaction</keyword>
<feature type="transmembrane region" description="Helical" evidence="10">
    <location>
        <begin position="34"/>
        <end position="51"/>
    </location>
</feature>
<sequence>MQVVWNTLVICSIGFVFIVSIHNEAGVFVLVKTLFAYCVITIEAFVICFAGEHLSLKSKLIANATYEILWYNMPLNTEKIIMFIIMRSQKRLTITAGKMIDMSFDTFTNIMKASASYISVLNAIY</sequence>
<organism evidence="11 12">
    <name type="scientific">Atta cephalotes</name>
    <name type="common">Leafcutter ant</name>
    <dbReference type="NCBI Taxonomy" id="12957"/>
    <lineage>
        <taxon>Eukaryota</taxon>
        <taxon>Metazoa</taxon>
        <taxon>Ecdysozoa</taxon>
        <taxon>Arthropoda</taxon>
        <taxon>Hexapoda</taxon>
        <taxon>Insecta</taxon>
        <taxon>Pterygota</taxon>
        <taxon>Neoptera</taxon>
        <taxon>Endopterygota</taxon>
        <taxon>Hymenoptera</taxon>
        <taxon>Apocrita</taxon>
        <taxon>Aculeata</taxon>
        <taxon>Formicoidea</taxon>
        <taxon>Formicidae</taxon>
        <taxon>Myrmicinae</taxon>
        <taxon>Atta</taxon>
    </lineage>
</organism>
<evidence type="ECO:0000256" key="3">
    <source>
        <dbReference type="ARBA" id="ARBA00022606"/>
    </source>
</evidence>
<dbReference type="InParanoid" id="A0A158P066"/>
<dbReference type="OrthoDB" id="6765072at2759"/>
<dbReference type="GO" id="GO:0004984">
    <property type="term" value="F:olfactory receptor activity"/>
    <property type="evidence" value="ECO:0007669"/>
    <property type="project" value="InterPro"/>
</dbReference>
<dbReference type="PANTHER" id="PTHR21137:SF35">
    <property type="entry name" value="ODORANT RECEPTOR 19A-RELATED"/>
    <property type="match status" value="1"/>
</dbReference>
<keyword evidence="9" id="KW-0807">Transducer</keyword>
<keyword evidence="7 10" id="KW-0472">Membrane</keyword>
<gene>
    <name evidence="11" type="primary">105626483</name>
</gene>
<keyword evidence="4 10" id="KW-0812">Transmembrane</keyword>
<proteinExistence type="predicted"/>
<reference evidence="11" key="2">
    <citation type="submission" date="2016-04" db="UniProtKB">
        <authorList>
            <consortium name="EnsemblMetazoa"/>
        </authorList>
    </citation>
    <scope>IDENTIFICATION</scope>
</reference>
<keyword evidence="6 10" id="KW-1133">Transmembrane helix</keyword>
<dbReference type="KEGG" id="acep:105626483"/>
<dbReference type="EnsemblMetazoa" id="XM_012207784.1">
    <property type="protein sequence ID" value="XP_012063174.1"/>
    <property type="gene ID" value="LOC105626483"/>
</dbReference>
<evidence type="ECO:0000256" key="4">
    <source>
        <dbReference type="ARBA" id="ARBA00022692"/>
    </source>
</evidence>
<dbReference type="InterPro" id="IPR004117">
    <property type="entry name" value="7tm6_olfct_rcpt"/>
</dbReference>
<protein>
    <recommendedName>
        <fullName evidence="13">Odorant receptor</fullName>
    </recommendedName>
</protein>
<keyword evidence="8" id="KW-0675">Receptor</keyword>
<reference evidence="12" key="1">
    <citation type="journal article" date="2011" name="PLoS Genet.">
        <title>The genome sequence of the leaf-cutter ant Atta cephalotes reveals insights into its obligate symbiotic lifestyle.</title>
        <authorList>
            <person name="Suen G."/>
            <person name="Teiling C."/>
            <person name="Li L."/>
            <person name="Holt C."/>
            <person name="Abouheif E."/>
            <person name="Bornberg-Bauer E."/>
            <person name="Bouffard P."/>
            <person name="Caldera E.J."/>
            <person name="Cash E."/>
            <person name="Cavanaugh A."/>
            <person name="Denas O."/>
            <person name="Elhaik E."/>
            <person name="Fave M.J."/>
            <person name="Gadau J."/>
            <person name="Gibson J.D."/>
            <person name="Graur D."/>
            <person name="Grubbs K.J."/>
            <person name="Hagen D.E."/>
            <person name="Harkins T.T."/>
            <person name="Helmkampf M."/>
            <person name="Hu H."/>
            <person name="Johnson B.R."/>
            <person name="Kim J."/>
            <person name="Marsh S.E."/>
            <person name="Moeller J.A."/>
            <person name="Munoz-Torres M.C."/>
            <person name="Murphy M.C."/>
            <person name="Naughton M.C."/>
            <person name="Nigam S."/>
            <person name="Overson R."/>
            <person name="Rajakumar R."/>
            <person name="Reese J.T."/>
            <person name="Scott J.J."/>
            <person name="Smith C.R."/>
            <person name="Tao S."/>
            <person name="Tsutsui N.D."/>
            <person name="Viljakainen L."/>
            <person name="Wissler L."/>
            <person name="Yandell M.D."/>
            <person name="Zimmer F."/>
            <person name="Taylor J."/>
            <person name="Slater S.C."/>
            <person name="Clifton S.W."/>
            <person name="Warren W.C."/>
            <person name="Elsik C.G."/>
            <person name="Smith C.D."/>
            <person name="Weinstock G.M."/>
            <person name="Gerardo N.M."/>
            <person name="Currie C.R."/>
        </authorList>
    </citation>
    <scope>NUCLEOTIDE SEQUENCE [LARGE SCALE GENOMIC DNA]</scope>
</reference>
<accession>A0A158P066</accession>
<evidence type="ECO:0000313" key="11">
    <source>
        <dbReference type="EnsemblMetazoa" id="XP_012063174.1"/>
    </source>
</evidence>
<evidence type="ECO:0000256" key="1">
    <source>
        <dbReference type="ARBA" id="ARBA00004651"/>
    </source>
</evidence>
<dbReference type="AlphaFoldDB" id="A0A158P066"/>
<feature type="transmembrane region" description="Helical" evidence="10">
    <location>
        <begin position="5"/>
        <end position="22"/>
    </location>
</feature>
<evidence type="ECO:0000256" key="2">
    <source>
        <dbReference type="ARBA" id="ARBA00022475"/>
    </source>
</evidence>
<evidence type="ECO:0000313" key="12">
    <source>
        <dbReference type="Proteomes" id="UP000005205"/>
    </source>
</evidence>
<dbReference type="EMBL" id="ADTU01005370">
    <property type="status" value="NOT_ANNOTATED_CDS"/>
    <property type="molecule type" value="Genomic_DNA"/>
</dbReference>
<dbReference type="Proteomes" id="UP000005205">
    <property type="component" value="Unassembled WGS sequence"/>
</dbReference>
<keyword evidence="12" id="KW-1185">Reference proteome</keyword>